<keyword evidence="2" id="KW-1185">Reference proteome</keyword>
<comment type="caution">
    <text evidence="1">The sequence shown here is derived from an EMBL/GenBank/DDBJ whole genome shotgun (WGS) entry which is preliminary data.</text>
</comment>
<dbReference type="Gene3D" id="3.90.1570.50">
    <property type="match status" value="1"/>
</dbReference>
<dbReference type="RefSeq" id="WP_197722028.1">
    <property type="nucleotide sequence ID" value="NZ_JZXN01000016.1"/>
</dbReference>
<accession>A0A0F5H0F8</accession>
<evidence type="ECO:0000313" key="2">
    <source>
        <dbReference type="Proteomes" id="UP000033750"/>
    </source>
</evidence>
<dbReference type="STRING" id="29561.MM26B8_02520"/>
<protein>
    <submittedName>
        <fullName evidence="1">Type I restriction-modification system, restriction subunit R</fullName>
    </submittedName>
</protein>
<evidence type="ECO:0000313" key="1">
    <source>
        <dbReference type="EMBL" id="KKB26806.1"/>
    </source>
</evidence>
<name>A0A0F5H0F8_9BACT</name>
<dbReference type="AlphaFoldDB" id="A0A0F5H0F8"/>
<proteinExistence type="predicted"/>
<reference evidence="1 2" key="1">
    <citation type="submission" date="2015-03" db="EMBL/GenBank/DDBJ databases">
        <title>Genome sequence of Mycoplasma meleagridis strain ATCC 25294.</title>
        <authorList>
            <person name="Yacoub E."/>
            <person name="Blanchard A."/>
            <person name="Sirand-Pugnet P."/>
            <person name="Mardassi B.B.A."/>
        </authorList>
    </citation>
    <scope>NUCLEOTIDE SEQUENCE [LARGE SCALE GENOMIC DNA]</scope>
    <source>
        <strain evidence="1 2">ATCC 25294</strain>
    </source>
</reference>
<organism evidence="1 2">
    <name type="scientific">Mycoplasmopsis meleagridis ATCC 25294</name>
    <dbReference type="NCBI Taxonomy" id="1264554"/>
    <lineage>
        <taxon>Bacteria</taxon>
        <taxon>Bacillati</taxon>
        <taxon>Mycoplasmatota</taxon>
        <taxon>Mycoplasmoidales</taxon>
        <taxon>Metamycoplasmataceae</taxon>
        <taxon>Mycoplasmopsis</taxon>
    </lineage>
</organism>
<sequence length="82" mass="9976">MSDYKTIISREFGTVVADIKKLANKKRESWYQSEQKLEESFIEILKNQNYEYLEIHDNKTLVKNLRKQIERLNNYKFQSDNE</sequence>
<dbReference type="Proteomes" id="UP000033750">
    <property type="component" value="Unassembled WGS sequence"/>
</dbReference>
<dbReference type="EMBL" id="JZXN01000016">
    <property type="protein sequence ID" value="KKB26806.1"/>
    <property type="molecule type" value="Genomic_DNA"/>
</dbReference>
<dbReference type="PATRIC" id="fig|1264554.4.peg.430"/>
<gene>
    <name evidence="1" type="ORF">MMELEA_04850</name>
</gene>